<dbReference type="Proteomes" id="UP000248887">
    <property type="component" value="Unassembled WGS sequence"/>
</dbReference>
<organism evidence="4 5">
    <name type="scientific">Ancylobacter novellus</name>
    <name type="common">Thiobacillus novellus</name>
    <dbReference type="NCBI Taxonomy" id="921"/>
    <lineage>
        <taxon>Bacteria</taxon>
        <taxon>Pseudomonadati</taxon>
        <taxon>Pseudomonadota</taxon>
        <taxon>Alphaproteobacteria</taxon>
        <taxon>Hyphomicrobiales</taxon>
        <taxon>Xanthobacteraceae</taxon>
        <taxon>Ancylobacter</taxon>
    </lineage>
</organism>
<comment type="similarity">
    <text evidence="3">Belongs to the UreF family.</text>
</comment>
<dbReference type="Gene3D" id="1.10.4190.10">
    <property type="entry name" value="Urease accessory protein UreF"/>
    <property type="match status" value="1"/>
</dbReference>
<evidence type="ECO:0000256" key="2">
    <source>
        <dbReference type="ARBA" id="ARBA00023186"/>
    </source>
</evidence>
<dbReference type="AlphaFoldDB" id="A0A2W5SHK6"/>
<comment type="subcellular location">
    <subcellularLocation>
        <location evidence="3">Cytoplasm</location>
    </subcellularLocation>
</comment>
<evidence type="ECO:0000256" key="3">
    <source>
        <dbReference type="HAMAP-Rule" id="MF_01385"/>
    </source>
</evidence>
<comment type="caution">
    <text evidence="4">The sequence shown here is derived from an EMBL/GenBank/DDBJ whole genome shotgun (WGS) entry which is preliminary data.</text>
</comment>
<keyword evidence="2 3" id="KW-0143">Chaperone</keyword>
<proteinExistence type="inferred from homology"/>
<keyword evidence="3" id="KW-0963">Cytoplasm</keyword>
<dbReference type="PIRSF" id="PIRSF009467">
    <property type="entry name" value="Ureas_acces_UreF"/>
    <property type="match status" value="1"/>
</dbReference>
<dbReference type="Pfam" id="PF01730">
    <property type="entry name" value="UreF"/>
    <property type="match status" value="1"/>
</dbReference>
<dbReference type="InterPro" id="IPR002639">
    <property type="entry name" value="UreF"/>
</dbReference>
<comment type="function">
    <text evidence="3">Required for maturation of urease via the functional incorporation of the urease nickel metallocenter.</text>
</comment>
<sequence length="226" mass="23210">MQTSALLLALRFGDTAFPSGGFAFSQGLEGLAAVYGARPDAAAIAGFLEEQLRHRWGPAERVTLVQCHRAHGDIDAIAALDRDLDLSSFSEPLRLGARRNGAALLATHGRLGTQGAAAYRAQVMAGVAPGTLAAVQGLLWHGCGLDEASAELLAGYQLVAGGLAAATRLGLIGALGAQQMMPGLLDTVASVCAEPVAPDAEPAGFAPFSDIAAARQARLPLRLFSN</sequence>
<gene>
    <name evidence="3" type="primary">ureF</name>
    <name evidence="4" type="ORF">DI549_11725</name>
</gene>
<dbReference type="PANTHER" id="PTHR33620">
    <property type="entry name" value="UREASE ACCESSORY PROTEIN F"/>
    <property type="match status" value="1"/>
</dbReference>
<comment type="subunit">
    <text evidence="3">UreD, UreF and UreG form a complex that acts as a GTP-hydrolysis-dependent molecular chaperone, activating the urease apoprotein by helping to assemble the nickel containing metallocenter of UreC. The UreE protein probably delivers the nickel.</text>
</comment>
<dbReference type="InterPro" id="IPR038277">
    <property type="entry name" value="UreF_sf"/>
</dbReference>
<dbReference type="HAMAP" id="MF_01385">
    <property type="entry name" value="UreF"/>
    <property type="match status" value="1"/>
</dbReference>
<dbReference type="GO" id="GO:0005737">
    <property type="term" value="C:cytoplasm"/>
    <property type="evidence" value="ECO:0007669"/>
    <property type="project" value="UniProtKB-SubCell"/>
</dbReference>
<protein>
    <recommendedName>
        <fullName evidence="3">Urease accessory protein UreF</fullName>
    </recommendedName>
</protein>
<dbReference type="PANTHER" id="PTHR33620:SF1">
    <property type="entry name" value="UREASE ACCESSORY PROTEIN F"/>
    <property type="match status" value="1"/>
</dbReference>
<evidence type="ECO:0000313" key="4">
    <source>
        <dbReference type="EMBL" id="PZQ82317.1"/>
    </source>
</evidence>
<evidence type="ECO:0000313" key="5">
    <source>
        <dbReference type="Proteomes" id="UP000248887"/>
    </source>
</evidence>
<name>A0A2W5SHK6_ANCNO</name>
<accession>A0A2W5SHK6</accession>
<evidence type="ECO:0000256" key="1">
    <source>
        <dbReference type="ARBA" id="ARBA00022988"/>
    </source>
</evidence>
<dbReference type="EMBL" id="QFQD01000033">
    <property type="protein sequence ID" value="PZQ82317.1"/>
    <property type="molecule type" value="Genomic_DNA"/>
</dbReference>
<dbReference type="GO" id="GO:0016151">
    <property type="term" value="F:nickel cation binding"/>
    <property type="evidence" value="ECO:0007669"/>
    <property type="project" value="UniProtKB-UniRule"/>
</dbReference>
<reference evidence="4 5" key="1">
    <citation type="submission" date="2017-08" db="EMBL/GenBank/DDBJ databases">
        <title>Infants hospitalized years apart are colonized by the same room-sourced microbial strains.</title>
        <authorList>
            <person name="Brooks B."/>
            <person name="Olm M.R."/>
            <person name="Firek B.A."/>
            <person name="Baker R."/>
            <person name="Thomas B.C."/>
            <person name="Morowitz M.J."/>
            <person name="Banfield J.F."/>
        </authorList>
    </citation>
    <scope>NUCLEOTIDE SEQUENCE [LARGE SCALE GENOMIC DNA]</scope>
    <source>
        <strain evidence="4">S2_005_001_R2_27</strain>
    </source>
</reference>
<keyword evidence="1 3" id="KW-0996">Nickel insertion</keyword>